<dbReference type="PROSITE" id="PS01031">
    <property type="entry name" value="SHSP"/>
    <property type="match status" value="1"/>
</dbReference>
<evidence type="ECO:0000259" key="3">
    <source>
        <dbReference type="PROSITE" id="PS01031"/>
    </source>
</evidence>
<dbReference type="InterPro" id="IPR008978">
    <property type="entry name" value="HSP20-like_chaperone"/>
</dbReference>
<evidence type="ECO:0000313" key="5">
    <source>
        <dbReference type="Proteomes" id="UP000519439"/>
    </source>
</evidence>
<dbReference type="Gene3D" id="2.60.40.790">
    <property type="match status" value="1"/>
</dbReference>
<dbReference type="Pfam" id="PF00011">
    <property type="entry name" value="HSP20"/>
    <property type="match status" value="1"/>
</dbReference>
<organism evidence="4 5">
    <name type="scientific">Microvirga flocculans</name>
    <dbReference type="NCBI Taxonomy" id="217168"/>
    <lineage>
        <taxon>Bacteria</taxon>
        <taxon>Pseudomonadati</taxon>
        <taxon>Pseudomonadota</taxon>
        <taxon>Alphaproteobacteria</taxon>
        <taxon>Hyphomicrobiales</taxon>
        <taxon>Methylobacteriaceae</taxon>
        <taxon>Microvirga</taxon>
    </lineage>
</organism>
<dbReference type="AlphaFoldDB" id="A0A7W6IC40"/>
<keyword evidence="5" id="KW-1185">Reference proteome</keyword>
<dbReference type="RefSeq" id="WP_027314482.1">
    <property type="nucleotide sequence ID" value="NZ_JACIDC010000001.1"/>
</dbReference>
<comment type="caution">
    <text evidence="4">The sequence shown here is derived from an EMBL/GenBank/DDBJ whole genome shotgun (WGS) entry which is preliminary data.</text>
</comment>
<accession>A0A7W6IC40</accession>
<dbReference type="CDD" id="cd06464">
    <property type="entry name" value="ACD_sHsps-like"/>
    <property type="match status" value="1"/>
</dbReference>
<name>A0A7W6IC40_9HYPH</name>
<dbReference type="Proteomes" id="UP000519439">
    <property type="component" value="Unassembled WGS sequence"/>
</dbReference>
<evidence type="ECO:0000256" key="2">
    <source>
        <dbReference type="RuleBase" id="RU003616"/>
    </source>
</evidence>
<dbReference type="EMBL" id="JACIDC010000001">
    <property type="protein sequence ID" value="MBB4038736.1"/>
    <property type="molecule type" value="Genomic_DNA"/>
</dbReference>
<proteinExistence type="inferred from homology"/>
<dbReference type="InterPro" id="IPR031107">
    <property type="entry name" value="Small_HSP"/>
</dbReference>
<reference evidence="4 5" key="1">
    <citation type="submission" date="2020-08" db="EMBL/GenBank/DDBJ databases">
        <title>Genomic Encyclopedia of Type Strains, Phase IV (KMG-IV): sequencing the most valuable type-strain genomes for metagenomic binning, comparative biology and taxonomic classification.</title>
        <authorList>
            <person name="Goeker M."/>
        </authorList>
    </citation>
    <scope>NUCLEOTIDE SEQUENCE [LARGE SCALE GENOMIC DNA]</scope>
    <source>
        <strain evidence="4 5">DSM 15743</strain>
    </source>
</reference>
<comment type="similarity">
    <text evidence="1 2">Belongs to the small heat shock protein (HSP20) family.</text>
</comment>
<sequence>MAETTKLPLKSGKGALAETGLTSFERMRREMDRLFDDFGRGFLSLSPRRFMADVEPFWSSMGRGHEPVVDVVERPDRFEVTAELPGMDEKNIEVKVSNGNLVITGEKKEEREEKEANYHLSERRYGSFQRSFSLPAGVSADRIQANFQKGVLTVTLPKTEEAKKETKIEVKAA</sequence>
<dbReference type="PANTHER" id="PTHR11527">
    <property type="entry name" value="HEAT-SHOCK PROTEIN 20 FAMILY MEMBER"/>
    <property type="match status" value="1"/>
</dbReference>
<dbReference type="InterPro" id="IPR002068">
    <property type="entry name" value="A-crystallin/Hsp20_dom"/>
</dbReference>
<feature type="domain" description="SHSP" evidence="3">
    <location>
        <begin position="59"/>
        <end position="173"/>
    </location>
</feature>
<evidence type="ECO:0000256" key="1">
    <source>
        <dbReference type="PROSITE-ProRule" id="PRU00285"/>
    </source>
</evidence>
<evidence type="ECO:0000313" key="4">
    <source>
        <dbReference type="EMBL" id="MBB4038736.1"/>
    </source>
</evidence>
<gene>
    <name evidence="4" type="ORF">GGR34_000365</name>
</gene>
<dbReference type="SUPFAM" id="SSF49764">
    <property type="entry name" value="HSP20-like chaperones"/>
    <property type="match status" value="1"/>
</dbReference>
<protein>
    <submittedName>
        <fullName evidence="4">HSP20 family protein</fullName>
    </submittedName>
</protein>